<accession>F2U2I6</accession>
<keyword evidence="12" id="KW-1185">Reference proteome</keyword>
<sequence length="436" mass="48004">MAALRSVVVRTTTAAACGARAATTAVVPAVTAVGGRRFMSEQHHRPEPSMADRLDALGTRRIFTEEHDMMREMARKFFQERIAPHHDAWEKEGMVSRDAWTEAGELGLLGITIPEEYGGPGADVQSAAVMWEEQAYAGLFGPGYAIHSDIVLPYIHHYGTEEQKQKYLPDACAGKCITAIAMTEPGAGSDLQGVSTTAIKDGDEWVLNGSKVFISNGQLSDAVVVVAKTDLEAKRAAHGLSLFIVDAGTPGFSKGKNLHKMGLKAQDTSELFFEDCRVPESALLGQLNKGFYHLMTELPQERLLLGVMAVAHAEACYEWTREYINERKAFSGTLANLQTVRHKMAELKTDIAVCRAFADQCILLHSEGRLNTEMASMVKYWCTDLESRVADACVQLHGGYGYMWEYPVCRAYVDARVQRIYGGANEIMKELISRSV</sequence>
<dbReference type="InterPro" id="IPR009100">
    <property type="entry name" value="AcylCoA_DH/oxidase_NM_dom_sf"/>
</dbReference>
<evidence type="ECO:0000256" key="7">
    <source>
        <dbReference type="RuleBase" id="RU362125"/>
    </source>
</evidence>
<dbReference type="InParanoid" id="F2U2I6"/>
<reference evidence="11" key="1">
    <citation type="submission" date="2009-08" db="EMBL/GenBank/DDBJ databases">
        <title>Annotation of Salpingoeca rosetta.</title>
        <authorList>
            <consortium name="The Broad Institute Genome Sequencing Platform"/>
            <person name="Russ C."/>
            <person name="Cuomo C."/>
            <person name="Burger G."/>
            <person name="Gray M.W."/>
            <person name="Holland P.W.H."/>
            <person name="King N."/>
            <person name="Lang F.B.F."/>
            <person name="Roger A.J."/>
            <person name="Ruiz-Trillo I."/>
            <person name="Young S.K."/>
            <person name="Zeng Q."/>
            <person name="Gargeya S."/>
            <person name="Alvarado L."/>
            <person name="Berlin A."/>
            <person name="Chapman S.B."/>
            <person name="Chen Z."/>
            <person name="Freedman E."/>
            <person name="Gellesch M."/>
            <person name="Goldberg J."/>
            <person name="Griggs A."/>
            <person name="Gujja S."/>
            <person name="Heilman E."/>
            <person name="Heiman D."/>
            <person name="Howarth C."/>
            <person name="Mehta T."/>
            <person name="Neiman D."/>
            <person name="Pearson M."/>
            <person name="Roberts A."/>
            <person name="Saif S."/>
            <person name="Shea T."/>
            <person name="Shenoy N."/>
            <person name="Sisk P."/>
            <person name="Stolte C."/>
            <person name="Sykes S."/>
            <person name="White J."/>
            <person name="Yandava C."/>
            <person name="Haas B."/>
            <person name="Nusbaum C."/>
            <person name="Birren B."/>
        </authorList>
    </citation>
    <scope>NUCLEOTIDE SEQUENCE</scope>
    <source>
        <strain evidence="11">ATCC 50818</strain>
    </source>
</reference>
<comment type="cofactor">
    <cofactor evidence="1 7">
        <name>FAD</name>
        <dbReference type="ChEBI" id="CHEBI:57692"/>
    </cofactor>
</comment>
<evidence type="ECO:0000259" key="9">
    <source>
        <dbReference type="Pfam" id="PF02770"/>
    </source>
</evidence>
<dbReference type="Gene3D" id="2.40.110.10">
    <property type="entry name" value="Butyryl-CoA Dehydrogenase, subunit A, domain 2"/>
    <property type="match status" value="1"/>
</dbReference>
<feature type="domain" description="Acyl-CoA oxidase/dehydrogenase middle" evidence="9">
    <location>
        <begin position="179"/>
        <end position="276"/>
    </location>
</feature>
<dbReference type="SUPFAM" id="SSF56645">
    <property type="entry name" value="Acyl-CoA dehydrogenase NM domain-like"/>
    <property type="match status" value="1"/>
</dbReference>
<evidence type="ECO:0000313" key="11">
    <source>
        <dbReference type="EMBL" id="EGD81838.1"/>
    </source>
</evidence>
<feature type="domain" description="Acyl-CoA dehydrogenase/oxidase C-terminal" evidence="8">
    <location>
        <begin position="288"/>
        <end position="435"/>
    </location>
</feature>
<dbReference type="Pfam" id="PF02770">
    <property type="entry name" value="Acyl-CoA_dh_M"/>
    <property type="match status" value="1"/>
</dbReference>
<evidence type="ECO:0000259" key="10">
    <source>
        <dbReference type="Pfam" id="PF02771"/>
    </source>
</evidence>
<keyword evidence="3 7" id="KW-0285">Flavoprotein</keyword>
<dbReference type="GO" id="GO:0003995">
    <property type="term" value="F:acyl-CoA dehydrogenase activity"/>
    <property type="evidence" value="ECO:0007669"/>
    <property type="project" value="InterPro"/>
</dbReference>
<protein>
    <submittedName>
        <fullName evidence="11">Long-chain specific acyl-CoA dehydrogenase</fullName>
    </submittedName>
</protein>
<dbReference type="eggNOG" id="KOG0141">
    <property type="taxonomic scope" value="Eukaryota"/>
</dbReference>
<dbReference type="InterPro" id="IPR036250">
    <property type="entry name" value="AcylCo_DH-like_C"/>
</dbReference>
<dbReference type="PROSITE" id="PS00073">
    <property type="entry name" value="ACYL_COA_DH_2"/>
    <property type="match status" value="1"/>
</dbReference>
<dbReference type="RefSeq" id="XP_004997042.1">
    <property type="nucleotide sequence ID" value="XM_004996985.1"/>
</dbReference>
<dbReference type="GO" id="GO:0050660">
    <property type="term" value="F:flavin adenine dinucleotide binding"/>
    <property type="evidence" value="ECO:0007669"/>
    <property type="project" value="InterPro"/>
</dbReference>
<evidence type="ECO:0000256" key="5">
    <source>
        <dbReference type="ARBA" id="ARBA00023002"/>
    </source>
</evidence>
<keyword evidence="4 7" id="KW-0274">FAD</keyword>
<evidence type="ECO:0000256" key="2">
    <source>
        <dbReference type="ARBA" id="ARBA00009347"/>
    </source>
</evidence>
<evidence type="ECO:0000256" key="6">
    <source>
        <dbReference type="ARBA" id="ARBA00049552"/>
    </source>
</evidence>
<dbReference type="PANTHER" id="PTHR43884">
    <property type="entry name" value="ACYL-COA DEHYDROGENASE"/>
    <property type="match status" value="1"/>
</dbReference>
<comment type="similarity">
    <text evidence="2 7">Belongs to the acyl-CoA dehydrogenase family.</text>
</comment>
<dbReference type="OMA" id="MWEYPVA"/>
<dbReference type="EMBL" id="GL832959">
    <property type="protein sequence ID" value="EGD81838.1"/>
    <property type="molecule type" value="Genomic_DNA"/>
</dbReference>
<gene>
    <name evidence="11" type="ORF">PTSG_02553</name>
</gene>
<feature type="domain" description="Acyl-CoA dehydrogenase/oxidase N-terminal" evidence="10">
    <location>
        <begin position="64"/>
        <end position="175"/>
    </location>
</feature>
<dbReference type="InterPro" id="IPR046373">
    <property type="entry name" value="Acyl-CoA_Oxase/DH_mid-dom_sf"/>
</dbReference>
<dbReference type="Pfam" id="PF02771">
    <property type="entry name" value="Acyl-CoA_dh_N"/>
    <property type="match status" value="1"/>
</dbReference>
<dbReference type="OrthoDB" id="434771at2759"/>
<keyword evidence="5 7" id="KW-0560">Oxidoreductase</keyword>
<dbReference type="SUPFAM" id="SSF47203">
    <property type="entry name" value="Acyl-CoA dehydrogenase C-terminal domain-like"/>
    <property type="match status" value="1"/>
</dbReference>
<dbReference type="InterPro" id="IPR013786">
    <property type="entry name" value="AcylCoA_DH/ox_N"/>
</dbReference>
<dbReference type="Pfam" id="PF00441">
    <property type="entry name" value="Acyl-CoA_dh_1"/>
    <property type="match status" value="1"/>
</dbReference>
<dbReference type="STRING" id="946362.F2U2I6"/>
<evidence type="ECO:0000256" key="1">
    <source>
        <dbReference type="ARBA" id="ARBA00001974"/>
    </source>
</evidence>
<evidence type="ECO:0000256" key="4">
    <source>
        <dbReference type="ARBA" id="ARBA00022827"/>
    </source>
</evidence>
<organism evidence="11 12">
    <name type="scientific">Salpingoeca rosetta (strain ATCC 50818 / BSB-021)</name>
    <dbReference type="NCBI Taxonomy" id="946362"/>
    <lineage>
        <taxon>Eukaryota</taxon>
        <taxon>Choanoflagellata</taxon>
        <taxon>Craspedida</taxon>
        <taxon>Salpingoecidae</taxon>
        <taxon>Salpingoeca</taxon>
    </lineage>
</organism>
<evidence type="ECO:0000313" key="12">
    <source>
        <dbReference type="Proteomes" id="UP000007799"/>
    </source>
</evidence>
<dbReference type="Gene3D" id="1.10.540.10">
    <property type="entry name" value="Acyl-CoA dehydrogenase/oxidase, N-terminal domain"/>
    <property type="match status" value="1"/>
</dbReference>
<dbReference type="Gene3D" id="1.20.140.10">
    <property type="entry name" value="Butyryl-CoA Dehydrogenase, subunit A, domain 3"/>
    <property type="match status" value="1"/>
</dbReference>
<dbReference type="PROSITE" id="PS00072">
    <property type="entry name" value="ACYL_COA_DH_1"/>
    <property type="match status" value="1"/>
</dbReference>
<dbReference type="Proteomes" id="UP000007799">
    <property type="component" value="Unassembled WGS sequence"/>
</dbReference>
<dbReference type="FunFam" id="1.10.540.10:FF:000026">
    <property type="entry name" value="Acyl-CoA dehydrogenase medium chain"/>
    <property type="match status" value="1"/>
</dbReference>
<dbReference type="KEGG" id="sre:PTSG_02553"/>
<proteinExistence type="inferred from homology"/>
<evidence type="ECO:0000256" key="3">
    <source>
        <dbReference type="ARBA" id="ARBA00022630"/>
    </source>
</evidence>
<dbReference type="FunFam" id="2.40.110.10:FF:000002">
    <property type="entry name" value="Acyl-CoA dehydrogenase fadE12"/>
    <property type="match status" value="1"/>
</dbReference>
<dbReference type="AlphaFoldDB" id="F2U2I6"/>
<evidence type="ECO:0000259" key="8">
    <source>
        <dbReference type="Pfam" id="PF00441"/>
    </source>
</evidence>
<comment type="catalytic activity">
    <reaction evidence="6">
        <text>(2S)-2-methylbutanoyl-CoA + oxidized [electron-transfer flavoprotein] + H(+) = (2E)-2-methylbut-2-enoyl-CoA + reduced [electron-transfer flavoprotein]</text>
        <dbReference type="Rhea" id="RHEA:48256"/>
        <dbReference type="Rhea" id="RHEA-COMP:10685"/>
        <dbReference type="Rhea" id="RHEA-COMP:10686"/>
        <dbReference type="ChEBI" id="CHEBI:15378"/>
        <dbReference type="ChEBI" id="CHEBI:57337"/>
        <dbReference type="ChEBI" id="CHEBI:57692"/>
        <dbReference type="ChEBI" id="CHEBI:58307"/>
        <dbReference type="ChEBI" id="CHEBI:88166"/>
    </reaction>
    <physiologicalReaction direction="left-to-right" evidence="6">
        <dbReference type="Rhea" id="RHEA:48257"/>
    </physiologicalReaction>
</comment>
<dbReference type="InterPro" id="IPR037069">
    <property type="entry name" value="AcylCoA_DH/ox_N_sf"/>
</dbReference>
<dbReference type="InterPro" id="IPR009075">
    <property type="entry name" value="AcylCo_DH/oxidase_C"/>
</dbReference>
<name>F2U2I6_SALR5</name>
<dbReference type="FunFam" id="1.20.140.10:FF:000001">
    <property type="entry name" value="Acyl-CoA dehydrogenase"/>
    <property type="match status" value="1"/>
</dbReference>
<dbReference type="InterPro" id="IPR006091">
    <property type="entry name" value="Acyl-CoA_Oxase/DH_mid-dom"/>
</dbReference>
<dbReference type="GeneID" id="16077634"/>
<dbReference type="PANTHER" id="PTHR43884:SF12">
    <property type="entry name" value="ISOVALERYL-COA DEHYDROGENASE, MITOCHONDRIAL-RELATED"/>
    <property type="match status" value="1"/>
</dbReference>
<dbReference type="InterPro" id="IPR006089">
    <property type="entry name" value="Acyl-CoA_DH_CS"/>
</dbReference>
<dbReference type="FunCoup" id="F2U2I6">
    <property type="interactions" value="126"/>
</dbReference>